<accession>A0AA39L174</accession>
<organism evidence="1 2">
    <name type="scientific">Microctonus hyperodae</name>
    <name type="common">Parasitoid wasp</name>
    <dbReference type="NCBI Taxonomy" id="165561"/>
    <lineage>
        <taxon>Eukaryota</taxon>
        <taxon>Metazoa</taxon>
        <taxon>Ecdysozoa</taxon>
        <taxon>Arthropoda</taxon>
        <taxon>Hexapoda</taxon>
        <taxon>Insecta</taxon>
        <taxon>Pterygota</taxon>
        <taxon>Neoptera</taxon>
        <taxon>Endopterygota</taxon>
        <taxon>Hymenoptera</taxon>
        <taxon>Apocrita</taxon>
        <taxon>Ichneumonoidea</taxon>
        <taxon>Braconidae</taxon>
        <taxon>Euphorinae</taxon>
        <taxon>Microctonus</taxon>
    </lineage>
</organism>
<sequence length="312" mass="36319">MPKSQTKEKTQLTKDTNTSRFFQQKMDSQTIAKSNMNRKYRKQHTISAYYRDRMICSEDVSRKNKTKMEESNKKIYSTTDNAENDGDLLENLKKNFDRDILTQDVFSNLYVKKSKPRPRSLFNDESLKLMNNFKQYIKEKDLPVLGENSNTEFPMSINPSTPFKDTSNSQSHQTTVYRDNNNVRYNNGPSSNNFQINLSNRDLIDHVEITGIPIDPGYHSDQLMNFQNENLQPFEVYCEAIAEESAEDNDTTIRYPTPPLEYDNNVIKEIFISPMQIILDPLDFEKTITDSMANNDTDIRCPTPPLNYYSDL</sequence>
<reference evidence="1" key="2">
    <citation type="submission" date="2023-03" db="EMBL/GenBank/DDBJ databases">
        <authorList>
            <person name="Inwood S.N."/>
            <person name="Skelly J.G."/>
            <person name="Guhlin J."/>
            <person name="Harrop T.W.R."/>
            <person name="Goldson S.G."/>
            <person name="Dearden P.K."/>
        </authorList>
    </citation>
    <scope>NUCLEOTIDE SEQUENCE</scope>
    <source>
        <strain evidence="1">Lincoln</strain>
        <tissue evidence="1">Whole body</tissue>
    </source>
</reference>
<keyword evidence="2" id="KW-1185">Reference proteome</keyword>
<protein>
    <submittedName>
        <fullName evidence="1">Uncharacterized protein</fullName>
    </submittedName>
</protein>
<evidence type="ECO:0000313" key="1">
    <source>
        <dbReference type="EMBL" id="KAK0181463.1"/>
    </source>
</evidence>
<evidence type="ECO:0000313" key="2">
    <source>
        <dbReference type="Proteomes" id="UP001168972"/>
    </source>
</evidence>
<reference evidence="1" key="1">
    <citation type="journal article" date="2023" name="bioRxiv">
        <title>Scaffold-level genome assemblies of two parasitoid biocontrol wasps reveal the parthenogenesis mechanism and an associated novel virus.</title>
        <authorList>
            <person name="Inwood S."/>
            <person name="Skelly J."/>
            <person name="Guhlin J."/>
            <person name="Harrop T."/>
            <person name="Goldson S."/>
            <person name="Dearden P."/>
        </authorList>
    </citation>
    <scope>NUCLEOTIDE SEQUENCE</scope>
    <source>
        <strain evidence="1">Lincoln</strain>
        <tissue evidence="1">Whole body</tissue>
    </source>
</reference>
<proteinExistence type="predicted"/>
<dbReference type="Proteomes" id="UP001168972">
    <property type="component" value="Unassembled WGS sequence"/>
</dbReference>
<comment type="caution">
    <text evidence="1">The sequence shown here is derived from an EMBL/GenBank/DDBJ whole genome shotgun (WGS) entry which is preliminary data.</text>
</comment>
<gene>
    <name evidence="1" type="ORF">PV327_003749</name>
</gene>
<dbReference type="AlphaFoldDB" id="A0AA39L174"/>
<dbReference type="EMBL" id="JAQQBR010000002">
    <property type="protein sequence ID" value="KAK0181463.1"/>
    <property type="molecule type" value="Genomic_DNA"/>
</dbReference>
<name>A0AA39L174_MICHY</name>